<evidence type="ECO:0000256" key="1">
    <source>
        <dbReference type="ARBA" id="ARBA00001933"/>
    </source>
</evidence>
<comment type="catalytic activity">
    <reaction evidence="10">
        <text>carboxynorspermidine + H(+) = norspermidine + CO2</text>
        <dbReference type="Rhea" id="RHEA:34099"/>
        <dbReference type="ChEBI" id="CHEBI:15378"/>
        <dbReference type="ChEBI" id="CHEBI:16526"/>
        <dbReference type="ChEBI" id="CHEBI:57920"/>
        <dbReference type="ChEBI" id="CHEBI:65070"/>
        <dbReference type="EC" id="4.1.1.96"/>
    </reaction>
</comment>
<reference evidence="13 14" key="1">
    <citation type="submission" date="2020-08" db="EMBL/GenBank/DDBJ databases">
        <title>Genomic Encyclopedia of Type Strains, Phase IV (KMG-IV): sequencing the most valuable type-strain genomes for metagenomic binning, comparative biology and taxonomic classification.</title>
        <authorList>
            <person name="Goeker M."/>
        </authorList>
    </citation>
    <scope>NUCLEOTIDE SEQUENCE [LARGE SCALE GENOMIC DNA]</scope>
    <source>
        <strain evidence="13 14">DSM 103462</strain>
    </source>
</reference>
<evidence type="ECO:0000313" key="14">
    <source>
        <dbReference type="Proteomes" id="UP000518887"/>
    </source>
</evidence>
<dbReference type="Proteomes" id="UP000518887">
    <property type="component" value="Unassembled WGS sequence"/>
</dbReference>
<dbReference type="GO" id="GO:0009089">
    <property type="term" value="P:lysine biosynthetic process via diaminopimelate"/>
    <property type="evidence" value="ECO:0007669"/>
    <property type="project" value="TreeGrafter"/>
</dbReference>
<dbReference type="PIRSF" id="PIRSF038941">
    <property type="entry name" value="NspC"/>
    <property type="match status" value="1"/>
</dbReference>
<evidence type="ECO:0000256" key="9">
    <source>
        <dbReference type="ARBA" id="ARBA00047351"/>
    </source>
</evidence>
<dbReference type="Gene3D" id="3.20.20.10">
    <property type="entry name" value="Alanine racemase"/>
    <property type="match status" value="1"/>
</dbReference>
<dbReference type="EC" id="4.1.1.96" evidence="2"/>
<comment type="similarity">
    <text evidence="8">Belongs to the Orn/Lys/Arg decarboxylase class-II family. NspC subfamily.</text>
</comment>
<evidence type="ECO:0000256" key="2">
    <source>
        <dbReference type="ARBA" id="ARBA00012259"/>
    </source>
</evidence>
<dbReference type="Gene3D" id="2.40.37.10">
    <property type="entry name" value="Lyase, Ornithine Decarboxylase, Chain A, domain 1"/>
    <property type="match status" value="1"/>
</dbReference>
<comment type="catalytic activity">
    <reaction evidence="9">
        <text>carboxyspermidine + H(+) = spermidine + CO2</text>
        <dbReference type="Rhea" id="RHEA:34095"/>
        <dbReference type="ChEBI" id="CHEBI:15378"/>
        <dbReference type="ChEBI" id="CHEBI:16526"/>
        <dbReference type="ChEBI" id="CHEBI:57834"/>
        <dbReference type="ChEBI" id="CHEBI:65072"/>
        <dbReference type="EC" id="4.1.1.96"/>
    </reaction>
</comment>
<accession>A0A7W8LM80</accession>
<comment type="cofactor">
    <cofactor evidence="1">
        <name>pyridoxal 5'-phosphate</name>
        <dbReference type="ChEBI" id="CHEBI:597326"/>
    </cofactor>
</comment>
<feature type="domain" description="Orn/DAP/Arg decarboxylase 2 C-terminal" evidence="12">
    <location>
        <begin position="216"/>
        <end position="311"/>
    </location>
</feature>
<gene>
    <name evidence="13" type="ORF">HNP76_001622</name>
</gene>
<evidence type="ECO:0000313" key="13">
    <source>
        <dbReference type="EMBL" id="MBB5226249.1"/>
    </source>
</evidence>
<dbReference type="InterPro" id="IPR005730">
    <property type="entry name" value="Nsp_de-COase"/>
</dbReference>
<keyword evidence="4" id="KW-0210">Decarboxylase</keyword>
<proteinExistence type="inferred from homology"/>
<keyword evidence="5" id="KW-0663">Pyridoxal phosphate</keyword>
<dbReference type="PANTHER" id="PTHR43727">
    <property type="entry name" value="DIAMINOPIMELATE DECARBOXYLASE"/>
    <property type="match status" value="1"/>
</dbReference>
<protein>
    <recommendedName>
        <fullName evidence="3">Carboxynorspermidine/carboxyspermidine decarboxylase</fullName>
        <ecNumber evidence="2">4.1.1.96</ecNumber>
    </recommendedName>
</protein>
<name>A0A7W8LM80_9SPIR</name>
<evidence type="ECO:0000256" key="7">
    <source>
        <dbReference type="ARBA" id="ARBA00023239"/>
    </source>
</evidence>
<dbReference type="GO" id="GO:0008295">
    <property type="term" value="P:spermidine biosynthetic process"/>
    <property type="evidence" value="ECO:0007669"/>
    <property type="project" value="UniProtKB-KW"/>
</dbReference>
<dbReference type="SUPFAM" id="SSF50621">
    <property type="entry name" value="Alanine racemase C-terminal domain-like"/>
    <property type="match status" value="1"/>
</dbReference>
<feature type="binding site" evidence="11">
    <location>
        <position position="215"/>
    </location>
    <ligand>
        <name>substrate</name>
    </ligand>
</feature>
<dbReference type="InterPro" id="IPR022643">
    <property type="entry name" value="De-COase2_C"/>
</dbReference>
<dbReference type="InterPro" id="IPR009006">
    <property type="entry name" value="Ala_racemase/Decarboxylase_C"/>
</dbReference>
<evidence type="ECO:0000256" key="11">
    <source>
        <dbReference type="PIRSR" id="PIRSR038941-1"/>
    </source>
</evidence>
<evidence type="ECO:0000256" key="6">
    <source>
        <dbReference type="ARBA" id="ARBA00023066"/>
    </source>
</evidence>
<evidence type="ECO:0000259" key="12">
    <source>
        <dbReference type="Pfam" id="PF00278"/>
    </source>
</evidence>
<dbReference type="AlphaFoldDB" id="A0A7W8LM80"/>
<evidence type="ECO:0000256" key="4">
    <source>
        <dbReference type="ARBA" id="ARBA00022793"/>
    </source>
</evidence>
<keyword evidence="7 13" id="KW-0456">Lyase</keyword>
<keyword evidence="14" id="KW-1185">Reference proteome</keyword>
<sequence>MKAQTDKVNLSLLMAMKGFPLVKAFPYISPFICGTSASGLFEAKLGSHLGKENHIHTPAYKAEDAQEILSVCDHIVLNSPGQAEIFSQLATSKNEFGLRLNPEISAVKEDVYNPCAPFSRFGVKKTDMDEIDSKIMNKISGFHVHALCGSSGKDFNSLLSATIEKFSPYFHDISWINLGGGQALTEDDFDFSFFQKNLDILQNKYHLKTYIEPCEYLVMDAGFLITTVLDIVHNKKDIAILDTSISCHALDVLKNYYKLPVVFPQTCESHHLSKYSYILAGNSCLSGDLFGTYEFEEPLKPGDKIVFGDMGSYSFAQQNYFNGINFPSIAFYNKTDGLRQIKNYTYKNYEEIYD</sequence>
<dbReference type="EMBL" id="JACHFQ010000005">
    <property type="protein sequence ID" value="MBB5226249.1"/>
    <property type="molecule type" value="Genomic_DNA"/>
</dbReference>
<dbReference type="GO" id="GO:0008836">
    <property type="term" value="F:diaminopimelate decarboxylase activity"/>
    <property type="evidence" value="ECO:0007669"/>
    <property type="project" value="TreeGrafter"/>
</dbReference>
<dbReference type="InterPro" id="IPR029066">
    <property type="entry name" value="PLP-binding_barrel"/>
</dbReference>
<comment type="caution">
    <text evidence="13">The sequence shown here is derived from an EMBL/GenBank/DDBJ whole genome shotgun (WGS) entry which is preliminary data.</text>
</comment>
<evidence type="ECO:0000256" key="5">
    <source>
        <dbReference type="ARBA" id="ARBA00022898"/>
    </source>
</evidence>
<evidence type="ECO:0000256" key="10">
    <source>
        <dbReference type="ARBA" id="ARBA00047389"/>
    </source>
</evidence>
<dbReference type="Pfam" id="PF00278">
    <property type="entry name" value="Orn_DAP_Arg_deC"/>
    <property type="match status" value="1"/>
</dbReference>
<evidence type="ECO:0000256" key="8">
    <source>
        <dbReference type="ARBA" id="ARBA00025802"/>
    </source>
</evidence>
<dbReference type="SUPFAM" id="SSF51419">
    <property type="entry name" value="PLP-binding barrel"/>
    <property type="match status" value="1"/>
</dbReference>
<evidence type="ECO:0000256" key="3">
    <source>
        <dbReference type="ARBA" id="ARBA00013633"/>
    </source>
</evidence>
<feature type="binding site" evidence="11">
    <location>
        <position position="251"/>
    </location>
    <ligand>
        <name>substrate</name>
    </ligand>
</feature>
<dbReference type="PANTHER" id="PTHR43727:SF1">
    <property type="entry name" value="CARBOXYNORSPERMIDINE_CARBOXYSPERMIDINE DECARBOXYLASE"/>
    <property type="match status" value="1"/>
</dbReference>
<organism evidence="13 14">
    <name type="scientific">Treponema ruminis</name>
    <dbReference type="NCBI Taxonomy" id="744515"/>
    <lineage>
        <taxon>Bacteria</taxon>
        <taxon>Pseudomonadati</taxon>
        <taxon>Spirochaetota</taxon>
        <taxon>Spirochaetia</taxon>
        <taxon>Spirochaetales</taxon>
        <taxon>Treponemataceae</taxon>
        <taxon>Treponema</taxon>
    </lineage>
</organism>
<keyword evidence="6" id="KW-0745">Spermidine biosynthesis</keyword>
<dbReference type="RefSeq" id="WP_184659340.1">
    <property type="nucleotide sequence ID" value="NZ_CP031518.1"/>
</dbReference>
<dbReference type="GO" id="GO:0045312">
    <property type="term" value="P:nor-spermidine biosynthetic process"/>
    <property type="evidence" value="ECO:0007669"/>
    <property type="project" value="InterPro"/>
</dbReference>